<gene>
    <name evidence="2" type="ORF">ACMD2_10126</name>
</gene>
<dbReference type="PROSITE" id="PS51257">
    <property type="entry name" value="PROKAR_LIPOPROTEIN"/>
    <property type="match status" value="1"/>
</dbReference>
<comment type="caution">
    <text evidence="2">The sequence shown here is derived from an EMBL/GenBank/DDBJ whole genome shotgun (WGS) entry which is preliminary data.</text>
</comment>
<dbReference type="Proteomes" id="UP000092600">
    <property type="component" value="Unassembled WGS sequence"/>
</dbReference>
<evidence type="ECO:0000313" key="3">
    <source>
        <dbReference type="Proteomes" id="UP000092600"/>
    </source>
</evidence>
<protein>
    <submittedName>
        <fullName evidence="2">Uncharacterized protein</fullName>
    </submittedName>
</protein>
<proteinExistence type="predicted"/>
<feature type="region of interest" description="Disordered" evidence="1">
    <location>
        <begin position="133"/>
        <end position="164"/>
    </location>
</feature>
<accession>A0A199V9T4</accession>
<dbReference type="EMBL" id="LSRQ01002566">
    <property type="protein sequence ID" value="OAY73849.1"/>
    <property type="molecule type" value="Genomic_DNA"/>
</dbReference>
<dbReference type="AlphaFoldDB" id="A0A199V9T4"/>
<organism evidence="2 3">
    <name type="scientific">Ananas comosus</name>
    <name type="common">Pineapple</name>
    <name type="synonym">Ananas ananas</name>
    <dbReference type="NCBI Taxonomy" id="4615"/>
    <lineage>
        <taxon>Eukaryota</taxon>
        <taxon>Viridiplantae</taxon>
        <taxon>Streptophyta</taxon>
        <taxon>Embryophyta</taxon>
        <taxon>Tracheophyta</taxon>
        <taxon>Spermatophyta</taxon>
        <taxon>Magnoliopsida</taxon>
        <taxon>Liliopsida</taxon>
        <taxon>Poales</taxon>
        <taxon>Bromeliaceae</taxon>
        <taxon>Bromelioideae</taxon>
        <taxon>Ananas</taxon>
    </lineage>
</organism>
<name>A0A199V9T4_ANACO</name>
<sequence>MGWCALRSSSADNYTRNIVQWLFAWSQACTYRPYPQCRIIQVIQIDGDLKWLRSGTGDSSYHKYPSAKKCLKRRRREWVKPVALHLDLLTDNPQLNINQKKSNFTQRQMWDGSKTASESYWAKERRVLHYMEIQNGKSQKPSRVDPGKEPSLSELSRQQESAMG</sequence>
<evidence type="ECO:0000256" key="1">
    <source>
        <dbReference type="SAM" id="MobiDB-lite"/>
    </source>
</evidence>
<reference evidence="2 3" key="1">
    <citation type="journal article" date="2016" name="DNA Res.">
        <title>The draft genome of MD-2 pineapple using hybrid error correction of long reads.</title>
        <authorList>
            <person name="Redwan R.M."/>
            <person name="Saidin A."/>
            <person name="Kumar S.V."/>
        </authorList>
    </citation>
    <scope>NUCLEOTIDE SEQUENCE [LARGE SCALE GENOMIC DNA]</scope>
    <source>
        <strain evidence="3">cv. MD2</strain>
        <tissue evidence="2">Leaf</tissue>
    </source>
</reference>
<evidence type="ECO:0000313" key="2">
    <source>
        <dbReference type="EMBL" id="OAY73849.1"/>
    </source>
</evidence>
<feature type="compositionally biased region" description="Polar residues" evidence="1">
    <location>
        <begin position="153"/>
        <end position="164"/>
    </location>
</feature>